<keyword evidence="6 10" id="KW-0460">Magnesium</keyword>
<proteinExistence type="inferred from homology"/>
<dbReference type="EC" id="5.3.3.2" evidence="3 10"/>
<dbReference type="GO" id="GO:0005737">
    <property type="term" value="C:cytoplasm"/>
    <property type="evidence" value="ECO:0007669"/>
    <property type="project" value="UniProtKB-SubCell"/>
</dbReference>
<dbReference type="GO" id="GO:0050992">
    <property type="term" value="P:dimethylallyl diphosphate biosynthetic process"/>
    <property type="evidence" value="ECO:0007669"/>
    <property type="project" value="UniProtKB-UniRule"/>
</dbReference>
<evidence type="ECO:0000256" key="11">
    <source>
        <dbReference type="PIRSR" id="PIRSR018427-1"/>
    </source>
</evidence>
<feature type="active site" evidence="10 11">
    <location>
        <position position="74"/>
    </location>
</feature>
<dbReference type="InterPro" id="IPR056375">
    <property type="entry name" value="Idi_bact"/>
</dbReference>
<feature type="binding site" evidence="10">
    <location>
        <position position="123"/>
    </location>
    <ligand>
        <name>Mn(2+)</name>
        <dbReference type="ChEBI" id="CHEBI:29035"/>
    </ligand>
</feature>
<evidence type="ECO:0000313" key="14">
    <source>
        <dbReference type="Proteomes" id="UP000280726"/>
    </source>
</evidence>
<evidence type="ECO:0000256" key="1">
    <source>
        <dbReference type="ARBA" id="ARBA00004826"/>
    </source>
</evidence>
<evidence type="ECO:0000256" key="4">
    <source>
        <dbReference type="ARBA" id="ARBA00022490"/>
    </source>
</evidence>
<dbReference type="OrthoDB" id="9809458at2"/>
<evidence type="ECO:0000259" key="12">
    <source>
        <dbReference type="PROSITE" id="PS51462"/>
    </source>
</evidence>
<keyword evidence="14" id="KW-1185">Reference proteome</keyword>
<keyword evidence="5 10" id="KW-0479">Metal-binding</keyword>
<feature type="binding site" evidence="10">
    <location>
        <position position="76"/>
    </location>
    <ligand>
        <name>Mn(2+)</name>
        <dbReference type="ChEBI" id="CHEBI:29035"/>
    </ligand>
</feature>
<keyword evidence="7 10" id="KW-0464">Manganese</keyword>
<dbReference type="CDD" id="cd02885">
    <property type="entry name" value="NUDIX_IPP_Isomerase"/>
    <property type="match status" value="1"/>
</dbReference>
<dbReference type="GO" id="GO:0046872">
    <property type="term" value="F:metal ion binding"/>
    <property type="evidence" value="ECO:0007669"/>
    <property type="project" value="UniProtKB-KW"/>
</dbReference>
<dbReference type="GO" id="GO:0008299">
    <property type="term" value="P:isoprenoid biosynthetic process"/>
    <property type="evidence" value="ECO:0007669"/>
    <property type="project" value="UniProtKB-UniRule"/>
</dbReference>
<comment type="cofactor">
    <cofactor evidence="10">
        <name>Mg(2+)</name>
        <dbReference type="ChEBI" id="CHEBI:18420"/>
    </cofactor>
    <text evidence="10">Binds 1 Mg(2+) ion per subunit. The magnesium ion binds only when substrate is bound.</text>
</comment>
<dbReference type="HAMAP" id="MF_00202">
    <property type="entry name" value="Idi"/>
    <property type="match status" value="1"/>
</dbReference>
<feature type="binding site" evidence="10">
    <location>
        <position position="32"/>
    </location>
    <ligand>
        <name>Mn(2+)</name>
        <dbReference type="ChEBI" id="CHEBI:29035"/>
    </ligand>
</feature>
<comment type="cofactor">
    <cofactor evidence="10">
        <name>Mn(2+)</name>
        <dbReference type="ChEBI" id="CHEBI:29035"/>
    </cofactor>
    <text evidence="10">Binds 1 Mn(2+) ion per subunit.</text>
</comment>
<feature type="binding site" evidence="10">
    <location>
        <position position="121"/>
    </location>
    <ligand>
        <name>Mn(2+)</name>
        <dbReference type="ChEBI" id="CHEBI:29035"/>
    </ligand>
</feature>
<comment type="catalytic activity">
    <reaction evidence="10">
        <text>isopentenyl diphosphate = dimethylallyl diphosphate</text>
        <dbReference type="Rhea" id="RHEA:23284"/>
        <dbReference type="ChEBI" id="CHEBI:57623"/>
        <dbReference type="ChEBI" id="CHEBI:128769"/>
        <dbReference type="EC" id="5.3.3.2"/>
    </reaction>
</comment>
<feature type="domain" description="Nudix hydrolase" evidence="12">
    <location>
        <begin position="37"/>
        <end position="171"/>
    </location>
</feature>
<protein>
    <recommendedName>
        <fullName evidence="3 10">Isopentenyl-diphosphate Delta-isomerase</fullName>
        <shortName evidence="10">IPP isomerase</shortName>
        <ecNumber evidence="3 10">5.3.3.2</ecNumber>
    </recommendedName>
    <alternativeName>
        <fullName evidence="10">IPP:DMAPP isomerase</fullName>
    </alternativeName>
    <alternativeName>
        <fullName evidence="10">Isopentenyl pyrophosphate isomerase</fullName>
    </alternativeName>
</protein>
<sequence>MPTSTTLTTADHVVLVDDDGRAVGTAPRASVHGPRTPLHLAFSCYVFRTDGDLLMTRRALAKRTFPGVWTNSFCGHPRSGEPMTVAIARHARSELGLSLTDVTCVLPDFRYRATDASGVVENELCPVYVATALHDPAPNPEEVMDLAWVAPESLGRAVVSAPWALSPWTVEQVRALAEADLDEADLDDVPGVTELAG</sequence>
<evidence type="ECO:0000256" key="7">
    <source>
        <dbReference type="ARBA" id="ARBA00023211"/>
    </source>
</evidence>
<dbReference type="UniPathway" id="UPA00059">
    <property type="reaction ID" value="UER00104"/>
</dbReference>
<evidence type="ECO:0000256" key="5">
    <source>
        <dbReference type="ARBA" id="ARBA00022723"/>
    </source>
</evidence>
<evidence type="ECO:0000313" key="13">
    <source>
        <dbReference type="EMBL" id="RPF25645.1"/>
    </source>
</evidence>
<comment type="similarity">
    <text evidence="2 10">Belongs to the IPP isomerase type 1 family.</text>
</comment>
<dbReference type="SUPFAM" id="SSF55811">
    <property type="entry name" value="Nudix"/>
    <property type="match status" value="1"/>
</dbReference>
<comment type="function">
    <text evidence="10">Catalyzes the 1,3-allylic rearrangement of the homoallylic substrate isopentenyl (IPP) to its highly electrophilic allylic isomer, dimethylallyl diphosphate (DMAPP).</text>
</comment>
<evidence type="ECO:0000256" key="3">
    <source>
        <dbReference type="ARBA" id="ARBA00012057"/>
    </source>
</evidence>
<keyword evidence="4 10" id="KW-0963">Cytoplasm</keyword>
<accession>A0A3N4ZXA3</accession>
<feature type="binding site" evidence="10">
    <location>
        <position position="94"/>
    </location>
    <ligand>
        <name>Mg(2+)</name>
        <dbReference type="ChEBI" id="CHEBI:18420"/>
    </ligand>
</feature>
<dbReference type="PROSITE" id="PS51462">
    <property type="entry name" value="NUDIX"/>
    <property type="match status" value="1"/>
</dbReference>
<dbReference type="FunFam" id="3.90.79.10:FF:000009">
    <property type="entry name" value="Isopentenyl-diphosphate Delta-isomerase"/>
    <property type="match status" value="1"/>
</dbReference>
<comment type="pathway">
    <text evidence="1 10">Isoprenoid biosynthesis; dimethylallyl diphosphate biosynthesis; dimethylallyl diphosphate from isopentenyl diphosphate: step 1/1.</text>
</comment>
<comment type="caution">
    <text evidence="13">The sequence shown here is derived from an EMBL/GenBank/DDBJ whole genome shotgun (WGS) entry which is preliminary data.</text>
</comment>
<dbReference type="NCBIfam" id="TIGR02150">
    <property type="entry name" value="IPP_isom_1"/>
    <property type="match status" value="1"/>
</dbReference>
<dbReference type="AlphaFoldDB" id="A0A3N4ZXA3"/>
<evidence type="ECO:0000256" key="9">
    <source>
        <dbReference type="ARBA" id="ARBA00023235"/>
    </source>
</evidence>
<dbReference type="Pfam" id="PF00293">
    <property type="entry name" value="NUDIX"/>
    <property type="match status" value="1"/>
</dbReference>
<dbReference type="Proteomes" id="UP000280726">
    <property type="component" value="Unassembled WGS sequence"/>
</dbReference>
<feature type="binding site" evidence="10">
    <location>
        <position position="39"/>
    </location>
    <ligand>
        <name>Mn(2+)</name>
        <dbReference type="ChEBI" id="CHEBI:29035"/>
    </ligand>
</feature>
<organism evidence="13 14">
    <name type="scientific">Georgenia muralis</name>
    <dbReference type="NCBI Taxonomy" id="154117"/>
    <lineage>
        <taxon>Bacteria</taxon>
        <taxon>Bacillati</taxon>
        <taxon>Actinomycetota</taxon>
        <taxon>Actinomycetes</taxon>
        <taxon>Micrococcales</taxon>
        <taxon>Bogoriellaceae</taxon>
        <taxon>Georgenia</taxon>
    </lineage>
</organism>
<evidence type="ECO:0000256" key="8">
    <source>
        <dbReference type="ARBA" id="ARBA00023229"/>
    </source>
</evidence>
<gene>
    <name evidence="10" type="primary">idi</name>
    <name evidence="13" type="ORF">EDD32_0046</name>
</gene>
<dbReference type="InterPro" id="IPR000086">
    <property type="entry name" value="NUDIX_hydrolase_dom"/>
</dbReference>
<dbReference type="InterPro" id="IPR015797">
    <property type="entry name" value="NUDIX_hydrolase-like_dom_sf"/>
</dbReference>
<dbReference type="EMBL" id="RKRA01000001">
    <property type="protein sequence ID" value="RPF25645.1"/>
    <property type="molecule type" value="Genomic_DNA"/>
</dbReference>
<keyword evidence="8 10" id="KW-0414">Isoprene biosynthesis</keyword>
<evidence type="ECO:0000256" key="2">
    <source>
        <dbReference type="ARBA" id="ARBA00007579"/>
    </source>
</evidence>
<dbReference type="PIRSF" id="PIRSF018427">
    <property type="entry name" value="Isopntndiph_ism"/>
    <property type="match status" value="1"/>
</dbReference>
<reference evidence="13 14" key="1">
    <citation type="submission" date="2018-11" db="EMBL/GenBank/DDBJ databases">
        <title>Sequencing the genomes of 1000 actinobacteria strains.</title>
        <authorList>
            <person name="Klenk H.-P."/>
        </authorList>
    </citation>
    <scope>NUCLEOTIDE SEQUENCE [LARGE SCALE GENOMIC DNA]</scope>
    <source>
        <strain evidence="13 14">DSM 14418</strain>
    </source>
</reference>
<feature type="active site" evidence="10 11">
    <location>
        <position position="123"/>
    </location>
</feature>
<evidence type="ECO:0000256" key="6">
    <source>
        <dbReference type="ARBA" id="ARBA00022842"/>
    </source>
</evidence>
<evidence type="ECO:0000256" key="10">
    <source>
        <dbReference type="HAMAP-Rule" id="MF_00202"/>
    </source>
</evidence>
<dbReference type="NCBIfam" id="NF002995">
    <property type="entry name" value="PRK03759.1"/>
    <property type="match status" value="1"/>
</dbReference>
<dbReference type="RefSeq" id="WP_123913586.1">
    <property type="nucleotide sequence ID" value="NZ_RKRA01000001.1"/>
</dbReference>
<dbReference type="Gene3D" id="3.90.79.10">
    <property type="entry name" value="Nucleoside Triphosphate Pyrophosphohydrolase"/>
    <property type="match status" value="1"/>
</dbReference>
<keyword evidence="9 10" id="KW-0413">Isomerase</keyword>
<dbReference type="GO" id="GO:0004452">
    <property type="term" value="F:isopentenyl-diphosphate delta-isomerase activity"/>
    <property type="evidence" value="ECO:0007669"/>
    <property type="project" value="UniProtKB-UniRule"/>
</dbReference>
<dbReference type="PANTHER" id="PTHR10885:SF0">
    <property type="entry name" value="ISOPENTENYL-DIPHOSPHATE DELTA-ISOMERASE"/>
    <property type="match status" value="1"/>
</dbReference>
<dbReference type="InterPro" id="IPR011876">
    <property type="entry name" value="IsopentenylPP_isomerase_typ1"/>
</dbReference>
<dbReference type="PANTHER" id="PTHR10885">
    <property type="entry name" value="ISOPENTENYL-DIPHOSPHATE DELTA-ISOMERASE"/>
    <property type="match status" value="1"/>
</dbReference>
<name>A0A3N4ZXA3_9MICO</name>
<comment type="subcellular location">
    <subcellularLocation>
        <location evidence="10">Cytoplasm</location>
    </subcellularLocation>
</comment>